<evidence type="ECO:0000313" key="3">
    <source>
        <dbReference type="Proteomes" id="UP000307244"/>
    </source>
</evidence>
<dbReference type="InterPro" id="IPR037401">
    <property type="entry name" value="SnoaL-like"/>
</dbReference>
<proteinExistence type="predicted"/>
<evidence type="ECO:0000259" key="1">
    <source>
        <dbReference type="Pfam" id="PF13577"/>
    </source>
</evidence>
<reference evidence="2 3" key="1">
    <citation type="submission" date="2019-04" db="EMBL/GenBank/DDBJ databases">
        <title>Pedobacter sp. RP-3-15 sp. nov., isolated from Arctic soil.</title>
        <authorList>
            <person name="Dahal R.H."/>
            <person name="Kim D.-U."/>
        </authorList>
    </citation>
    <scope>NUCLEOTIDE SEQUENCE [LARGE SCALE GENOMIC DNA]</scope>
    <source>
        <strain evidence="2 3">RP-3-15</strain>
    </source>
</reference>
<dbReference type="Proteomes" id="UP000307244">
    <property type="component" value="Unassembled WGS sequence"/>
</dbReference>
<dbReference type="PANTHER" id="PTHR47751">
    <property type="entry name" value="SUPERFAMILY HYDROLASE, PUTATIVE (AFU_ORTHOLOGUE AFUA_2G16580)-RELATED"/>
    <property type="match status" value="1"/>
</dbReference>
<comment type="caution">
    <text evidence="2">The sequence shown here is derived from an EMBL/GenBank/DDBJ whole genome shotgun (WGS) entry which is preliminary data.</text>
</comment>
<name>A0A4U1CGK6_9SPHI</name>
<feature type="domain" description="SnoaL-like" evidence="1">
    <location>
        <begin position="33"/>
        <end position="151"/>
    </location>
</feature>
<dbReference type="SUPFAM" id="SSF53474">
    <property type="entry name" value="alpha/beta-Hydrolases"/>
    <property type="match status" value="1"/>
</dbReference>
<dbReference type="EMBL" id="SWBQ01000003">
    <property type="protein sequence ID" value="TKC05855.1"/>
    <property type="molecule type" value="Genomic_DNA"/>
</dbReference>
<accession>A0A4U1CGK6</accession>
<dbReference type="InterPro" id="IPR051411">
    <property type="entry name" value="Polyketide_trans_af380"/>
</dbReference>
<keyword evidence="3" id="KW-1185">Reference proteome</keyword>
<dbReference type="Gene3D" id="3.40.50.1820">
    <property type="entry name" value="alpha/beta hydrolase"/>
    <property type="match status" value="1"/>
</dbReference>
<sequence length="472" mass="52716">MKKIITTAVIFLSGLNAISQTNSITKNSNKMEQEKIIQTVTNLFNGADEHNWTKVENAMKESVLLDFSSMTGEASSIKTAKQIAENWAAFLPGFDKTRHQLSNFQVTQNGNTATVHYNGKADHFIGNDVWTVEGTYDTELSNTNNNWFITKHKLNFTKQSGNTNLPAKAIEIMKSKSIRKVKFISEGLILKGNLHLPAEFSETKTYKGIIVTGSWTTVKEQMPDLYAVKLAEQGFVALTFDFRNYGESEGQPRNYEVPEMKAQDILNATNYLQTLSFIDKENVGGLAICASSGYMALALANGADLKAVNFVAPWLHNAEIVKLIYGGADGVNEKIKKSENAKTAFAQNGKIEYVPASSTTDKEAAMFGDFDYYLNPKRGAIKEWGNQFAVMAWKGWLQFDPIQYASKINIPVQLVHSQSAAVPMGAEEFYKNLNGPKNIIWVDKASQFDFYDQEPFTTDATNDAVKWFRKQL</sequence>
<dbReference type="RefSeq" id="WP_136836116.1">
    <property type="nucleotide sequence ID" value="NZ_SWBQ01000003.1"/>
</dbReference>
<dbReference type="OrthoDB" id="9805123at2"/>
<gene>
    <name evidence="2" type="ORF">FA047_10950</name>
</gene>
<dbReference type="PANTHER" id="PTHR47751:SF1">
    <property type="entry name" value="SUPERFAMILY HYDROLASE, PUTATIVE (AFU_ORTHOLOGUE AFUA_2G16580)-RELATED"/>
    <property type="match status" value="1"/>
</dbReference>
<dbReference type="SUPFAM" id="SSF54427">
    <property type="entry name" value="NTF2-like"/>
    <property type="match status" value="1"/>
</dbReference>
<dbReference type="AlphaFoldDB" id="A0A4U1CGK6"/>
<dbReference type="InterPro" id="IPR032710">
    <property type="entry name" value="NTF2-like_dom_sf"/>
</dbReference>
<dbReference type="Gene3D" id="3.10.450.50">
    <property type="match status" value="1"/>
</dbReference>
<dbReference type="InterPro" id="IPR029058">
    <property type="entry name" value="AB_hydrolase_fold"/>
</dbReference>
<dbReference type="Pfam" id="PF13577">
    <property type="entry name" value="SnoaL_4"/>
    <property type="match status" value="1"/>
</dbReference>
<protein>
    <recommendedName>
        <fullName evidence="1">SnoaL-like domain-containing protein</fullName>
    </recommendedName>
</protein>
<dbReference type="Gene3D" id="1.10.10.800">
    <property type="match status" value="1"/>
</dbReference>
<organism evidence="2 3">
    <name type="scientific">Pedobacter frigoris</name>
    <dbReference type="NCBI Taxonomy" id="2571272"/>
    <lineage>
        <taxon>Bacteria</taxon>
        <taxon>Pseudomonadati</taxon>
        <taxon>Bacteroidota</taxon>
        <taxon>Sphingobacteriia</taxon>
        <taxon>Sphingobacteriales</taxon>
        <taxon>Sphingobacteriaceae</taxon>
        <taxon>Pedobacter</taxon>
    </lineage>
</organism>
<evidence type="ECO:0000313" key="2">
    <source>
        <dbReference type="EMBL" id="TKC05855.1"/>
    </source>
</evidence>